<protein>
    <submittedName>
        <fullName evidence="2">Root cap</fullName>
    </submittedName>
</protein>
<evidence type="ECO:0000259" key="1">
    <source>
        <dbReference type="Pfam" id="PF00160"/>
    </source>
</evidence>
<comment type="caution">
    <text evidence="2">The sequence shown here is derived from an EMBL/GenBank/DDBJ whole genome shotgun (WGS) entry which is preliminary data.</text>
</comment>
<dbReference type="SUPFAM" id="SSF50891">
    <property type="entry name" value="Cyclophilin-like"/>
    <property type="match status" value="1"/>
</dbReference>
<sequence length="121" mass="13412">MGVSMPVLGGNKEFSSSSLFATDCEVAQFKGHFNSTTEADRLICDMTDLSLYLWQMRGQTPMVLNSLSPQWPLHGWTTSTEFLVGAVKGMDVVQSIEKVKTDKADKPYQDIKILNVTVPKP</sequence>
<evidence type="ECO:0000313" key="2">
    <source>
        <dbReference type="EMBL" id="KAK6926621.1"/>
    </source>
</evidence>
<dbReference type="InterPro" id="IPR029000">
    <property type="entry name" value="Cyclophilin-like_dom_sf"/>
</dbReference>
<dbReference type="Gene3D" id="2.40.100.10">
    <property type="entry name" value="Cyclophilin-like"/>
    <property type="match status" value="1"/>
</dbReference>
<dbReference type="EMBL" id="JBAMMX010000015">
    <property type="protein sequence ID" value="KAK6926621.1"/>
    <property type="molecule type" value="Genomic_DNA"/>
</dbReference>
<feature type="domain" description="PPIase cyclophilin-type" evidence="1">
    <location>
        <begin position="87"/>
        <end position="118"/>
    </location>
</feature>
<dbReference type="Pfam" id="PF06830">
    <property type="entry name" value="Root_cap"/>
    <property type="match status" value="1"/>
</dbReference>
<reference evidence="2 3" key="1">
    <citation type="submission" date="2023-12" db="EMBL/GenBank/DDBJ databases">
        <title>A high-quality genome assembly for Dillenia turbinata (Dilleniales).</title>
        <authorList>
            <person name="Chanderbali A."/>
        </authorList>
    </citation>
    <scope>NUCLEOTIDE SEQUENCE [LARGE SCALE GENOMIC DNA]</scope>
    <source>
        <strain evidence="2">LSX21</strain>
        <tissue evidence="2">Leaf</tissue>
    </source>
</reference>
<evidence type="ECO:0000313" key="3">
    <source>
        <dbReference type="Proteomes" id="UP001370490"/>
    </source>
</evidence>
<name>A0AAN8VAL1_9MAGN</name>
<dbReference type="Proteomes" id="UP001370490">
    <property type="component" value="Unassembled WGS sequence"/>
</dbReference>
<organism evidence="2 3">
    <name type="scientific">Dillenia turbinata</name>
    <dbReference type="NCBI Taxonomy" id="194707"/>
    <lineage>
        <taxon>Eukaryota</taxon>
        <taxon>Viridiplantae</taxon>
        <taxon>Streptophyta</taxon>
        <taxon>Embryophyta</taxon>
        <taxon>Tracheophyta</taxon>
        <taxon>Spermatophyta</taxon>
        <taxon>Magnoliopsida</taxon>
        <taxon>eudicotyledons</taxon>
        <taxon>Gunneridae</taxon>
        <taxon>Pentapetalae</taxon>
        <taxon>Dilleniales</taxon>
        <taxon>Dilleniaceae</taxon>
        <taxon>Dillenia</taxon>
    </lineage>
</organism>
<accession>A0AAN8VAL1</accession>
<dbReference type="AlphaFoldDB" id="A0AAN8VAL1"/>
<gene>
    <name evidence="2" type="ORF">RJ641_008340</name>
</gene>
<dbReference type="GO" id="GO:0003755">
    <property type="term" value="F:peptidyl-prolyl cis-trans isomerase activity"/>
    <property type="evidence" value="ECO:0007669"/>
    <property type="project" value="InterPro"/>
</dbReference>
<dbReference type="Pfam" id="PF00160">
    <property type="entry name" value="Pro_isomerase"/>
    <property type="match status" value="1"/>
</dbReference>
<keyword evidence="3" id="KW-1185">Reference proteome</keyword>
<dbReference type="InterPro" id="IPR009646">
    <property type="entry name" value="Root_cap"/>
</dbReference>
<proteinExistence type="predicted"/>
<dbReference type="InterPro" id="IPR002130">
    <property type="entry name" value="Cyclophilin-type_PPIase_dom"/>
</dbReference>